<dbReference type="GO" id="GO:0046872">
    <property type="term" value="F:metal ion binding"/>
    <property type="evidence" value="ECO:0007669"/>
    <property type="project" value="UniProtKB-KW"/>
</dbReference>
<keyword evidence="1" id="KW-0479">Metal-binding</keyword>
<dbReference type="OrthoDB" id="9795618at2"/>
<organism evidence="3 4">
    <name type="scientific">Dethiosulfatarculus sandiegensis</name>
    <dbReference type="NCBI Taxonomy" id="1429043"/>
    <lineage>
        <taxon>Bacteria</taxon>
        <taxon>Pseudomonadati</taxon>
        <taxon>Thermodesulfobacteriota</taxon>
        <taxon>Desulfarculia</taxon>
        <taxon>Desulfarculales</taxon>
        <taxon>Desulfarculaceae</taxon>
        <taxon>Dethiosulfatarculus</taxon>
    </lineage>
</organism>
<dbReference type="Gene3D" id="3.10.180.10">
    <property type="entry name" value="2,3-Dihydroxybiphenyl 1,2-Dioxygenase, domain 1"/>
    <property type="match status" value="1"/>
</dbReference>
<dbReference type="InterPro" id="IPR051785">
    <property type="entry name" value="MMCE/EMCE_epimerase"/>
</dbReference>
<protein>
    <recommendedName>
        <fullName evidence="2">VOC domain-containing protein</fullName>
    </recommendedName>
</protein>
<evidence type="ECO:0000259" key="2">
    <source>
        <dbReference type="PROSITE" id="PS51819"/>
    </source>
</evidence>
<dbReference type="Pfam" id="PF00903">
    <property type="entry name" value="Glyoxalase"/>
    <property type="match status" value="1"/>
</dbReference>
<dbReference type="GO" id="GO:0046491">
    <property type="term" value="P:L-methylmalonyl-CoA metabolic process"/>
    <property type="evidence" value="ECO:0007669"/>
    <property type="project" value="TreeGrafter"/>
</dbReference>
<evidence type="ECO:0000313" key="3">
    <source>
        <dbReference type="EMBL" id="KIX11049.1"/>
    </source>
</evidence>
<name>A0A0D2IYH4_9BACT</name>
<dbReference type="InParanoid" id="A0A0D2IYH4"/>
<dbReference type="SUPFAM" id="SSF54593">
    <property type="entry name" value="Glyoxalase/Bleomycin resistance protein/Dihydroxybiphenyl dioxygenase"/>
    <property type="match status" value="1"/>
</dbReference>
<dbReference type="STRING" id="1429043.X474_26400"/>
<dbReference type="GO" id="GO:0004493">
    <property type="term" value="F:methylmalonyl-CoA epimerase activity"/>
    <property type="evidence" value="ECO:0007669"/>
    <property type="project" value="TreeGrafter"/>
</dbReference>
<dbReference type="PANTHER" id="PTHR43048">
    <property type="entry name" value="METHYLMALONYL-COA EPIMERASE"/>
    <property type="match status" value="1"/>
</dbReference>
<evidence type="ECO:0000313" key="4">
    <source>
        <dbReference type="Proteomes" id="UP000032233"/>
    </source>
</evidence>
<dbReference type="Proteomes" id="UP000032233">
    <property type="component" value="Unassembled WGS sequence"/>
</dbReference>
<dbReference type="AlphaFoldDB" id="A0A0D2IYH4"/>
<dbReference type="EMBL" id="AZAC01000074">
    <property type="protein sequence ID" value="KIX11049.1"/>
    <property type="molecule type" value="Genomic_DNA"/>
</dbReference>
<dbReference type="FunCoup" id="A0A0D2IYH4">
    <property type="interactions" value="98"/>
</dbReference>
<evidence type="ECO:0000256" key="1">
    <source>
        <dbReference type="ARBA" id="ARBA00022723"/>
    </source>
</evidence>
<dbReference type="GO" id="GO:0004462">
    <property type="term" value="F:lactoylglutathione lyase activity"/>
    <property type="evidence" value="ECO:0007669"/>
    <property type="project" value="InterPro"/>
</dbReference>
<comment type="caution">
    <text evidence="3">The sequence shown here is derived from an EMBL/GenBank/DDBJ whole genome shotgun (WGS) entry which is preliminary data.</text>
</comment>
<dbReference type="InterPro" id="IPR037523">
    <property type="entry name" value="VOC_core"/>
</dbReference>
<accession>A0A0D2IYH4</accession>
<proteinExistence type="predicted"/>
<dbReference type="InterPro" id="IPR029068">
    <property type="entry name" value="Glyas_Bleomycin-R_OHBP_Dase"/>
</dbReference>
<dbReference type="InterPro" id="IPR018146">
    <property type="entry name" value="Glyoxalase_1_CS"/>
</dbReference>
<dbReference type="PANTHER" id="PTHR43048:SF3">
    <property type="entry name" value="METHYLMALONYL-COA EPIMERASE, MITOCHONDRIAL"/>
    <property type="match status" value="1"/>
</dbReference>
<dbReference type="PROSITE" id="PS51819">
    <property type="entry name" value="VOC"/>
    <property type="match status" value="1"/>
</dbReference>
<feature type="domain" description="VOC" evidence="2">
    <location>
        <begin position="4"/>
        <end position="125"/>
    </location>
</feature>
<reference evidence="3 4" key="1">
    <citation type="submission" date="2013-11" db="EMBL/GenBank/DDBJ databases">
        <title>Metagenomic analysis of a methanogenic consortium involved in long chain n-alkane degradation.</title>
        <authorList>
            <person name="Davidova I.A."/>
            <person name="Callaghan A.V."/>
            <person name="Wawrik B."/>
            <person name="Pruitt S."/>
            <person name="Marks C."/>
            <person name="Duncan K.E."/>
            <person name="Suflita J.M."/>
        </authorList>
    </citation>
    <scope>NUCLEOTIDE SEQUENCE [LARGE SCALE GENOMIC DNA]</scope>
    <source>
        <strain evidence="3 4">SPR</strain>
    </source>
</reference>
<keyword evidence="4" id="KW-1185">Reference proteome</keyword>
<gene>
    <name evidence="3" type="ORF">X474_26400</name>
</gene>
<sequence length="125" mass="14175">MDLVADHVGIVVSDLERSKSFYRALGFTDGDERVMADKTLSFMHLGDLAIELFAYRDTVPAHDLPERMLGFKHLAFETQDIDAAYEELRRAGVISEDIAIREMPGGWRLLFFPDPDGMEIELKQA</sequence>
<dbReference type="PROSITE" id="PS00934">
    <property type="entry name" value="GLYOXALASE_I_1"/>
    <property type="match status" value="1"/>
</dbReference>
<dbReference type="InterPro" id="IPR004360">
    <property type="entry name" value="Glyas_Fos-R_dOase_dom"/>
</dbReference>